<sequence length="100" mass="11056">MNVFKWATISLTKYKYKRSNSCREGTTRVSRSSRGRRPEASSELAVSNQKYGVHGRQSNPLVFPPYRASSSAPQRGGPCSGERRRPRVRASGAVVLAPCN</sequence>
<keyword evidence="3" id="KW-1185">Reference proteome</keyword>
<gene>
    <name evidence="2" type="ORF">EVAR_17529_1</name>
</gene>
<evidence type="ECO:0000256" key="1">
    <source>
        <dbReference type="SAM" id="MobiDB-lite"/>
    </source>
</evidence>
<dbReference type="EMBL" id="BGZK01000625">
    <property type="protein sequence ID" value="GBP53454.1"/>
    <property type="molecule type" value="Genomic_DNA"/>
</dbReference>
<reference evidence="2 3" key="1">
    <citation type="journal article" date="2019" name="Commun. Biol.">
        <title>The bagworm genome reveals a unique fibroin gene that provides high tensile strength.</title>
        <authorList>
            <person name="Kono N."/>
            <person name="Nakamura H."/>
            <person name="Ohtoshi R."/>
            <person name="Tomita M."/>
            <person name="Numata K."/>
            <person name="Arakawa K."/>
        </authorList>
    </citation>
    <scope>NUCLEOTIDE SEQUENCE [LARGE SCALE GENOMIC DNA]</scope>
</reference>
<name>A0A4C1WTR5_EUMVA</name>
<feature type="compositionally biased region" description="Polar residues" evidence="1">
    <location>
        <begin position="44"/>
        <end position="60"/>
    </location>
</feature>
<dbReference type="Proteomes" id="UP000299102">
    <property type="component" value="Unassembled WGS sequence"/>
</dbReference>
<organism evidence="2 3">
    <name type="scientific">Eumeta variegata</name>
    <name type="common">Bagworm moth</name>
    <name type="synonym">Eumeta japonica</name>
    <dbReference type="NCBI Taxonomy" id="151549"/>
    <lineage>
        <taxon>Eukaryota</taxon>
        <taxon>Metazoa</taxon>
        <taxon>Ecdysozoa</taxon>
        <taxon>Arthropoda</taxon>
        <taxon>Hexapoda</taxon>
        <taxon>Insecta</taxon>
        <taxon>Pterygota</taxon>
        <taxon>Neoptera</taxon>
        <taxon>Endopterygota</taxon>
        <taxon>Lepidoptera</taxon>
        <taxon>Glossata</taxon>
        <taxon>Ditrysia</taxon>
        <taxon>Tineoidea</taxon>
        <taxon>Psychidae</taxon>
        <taxon>Oiketicinae</taxon>
        <taxon>Eumeta</taxon>
    </lineage>
</organism>
<evidence type="ECO:0000313" key="3">
    <source>
        <dbReference type="Proteomes" id="UP000299102"/>
    </source>
</evidence>
<feature type="compositionally biased region" description="Low complexity" evidence="1">
    <location>
        <begin position="23"/>
        <end position="32"/>
    </location>
</feature>
<protein>
    <submittedName>
        <fullName evidence="2">Uncharacterized protein</fullName>
    </submittedName>
</protein>
<feature type="region of interest" description="Disordered" evidence="1">
    <location>
        <begin position="20"/>
        <end position="92"/>
    </location>
</feature>
<comment type="caution">
    <text evidence="2">The sequence shown here is derived from an EMBL/GenBank/DDBJ whole genome shotgun (WGS) entry which is preliminary data.</text>
</comment>
<evidence type="ECO:0000313" key="2">
    <source>
        <dbReference type="EMBL" id="GBP53454.1"/>
    </source>
</evidence>
<proteinExistence type="predicted"/>
<dbReference type="AlphaFoldDB" id="A0A4C1WTR5"/>
<accession>A0A4C1WTR5</accession>